<dbReference type="Pfam" id="PF15869">
    <property type="entry name" value="TolB_like"/>
    <property type="match status" value="1"/>
</dbReference>
<dbReference type="EMBL" id="JAQMRD010000032">
    <property type="protein sequence ID" value="MDB9224816.1"/>
    <property type="molecule type" value="Genomic_DNA"/>
</dbReference>
<protein>
    <submittedName>
        <fullName evidence="1">BF3164 family lipoprotein</fullName>
    </submittedName>
</protein>
<dbReference type="RefSeq" id="WP_181574387.1">
    <property type="nucleotide sequence ID" value="NZ_JADMZE010000003.1"/>
</dbReference>
<sequence>MKIFIYASFLSTIIFACSTKNVNIERISLSPQIINDSLFTMLPGKILLCDPYIIWQDGFATDTFMYVIDLRTGKEVGKMGKIGRGPEEFISPNLIGCINKHIIILDDNLPKCAFYSIDSLLSSRNPYIPRTDFPVKQVCDAVVIDSSSFITLQFMTPLPFQFIKSGQVVSKFGKLPISDSITNSYATLQGTLAYNPEKHVMLYSANRFPYFALYQKNVK</sequence>
<dbReference type="AlphaFoldDB" id="A0AAW6FM50"/>
<dbReference type="PROSITE" id="PS51257">
    <property type="entry name" value="PROKAR_LIPOPROTEIN"/>
    <property type="match status" value="1"/>
</dbReference>
<proteinExistence type="predicted"/>
<evidence type="ECO:0000313" key="2">
    <source>
        <dbReference type="Proteomes" id="UP001212263"/>
    </source>
</evidence>
<reference evidence="1" key="1">
    <citation type="submission" date="2023-01" db="EMBL/GenBank/DDBJ databases">
        <title>Human gut microbiome strain richness.</title>
        <authorList>
            <person name="Chen-Liaw A."/>
        </authorList>
    </citation>
    <scope>NUCLEOTIDE SEQUENCE</scope>
    <source>
        <strain evidence="1">RTP21484st1_B7_RTP21484_190118</strain>
    </source>
</reference>
<organism evidence="1 2">
    <name type="scientific">Odoribacter splanchnicus</name>
    <dbReference type="NCBI Taxonomy" id="28118"/>
    <lineage>
        <taxon>Bacteria</taxon>
        <taxon>Pseudomonadati</taxon>
        <taxon>Bacteroidota</taxon>
        <taxon>Bacteroidia</taxon>
        <taxon>Bacteroidales</taxon>
        <taxon>Odoribacteraceae</taxon>
        <taxon>Odoribacter</taxon>
    </lineage>
</organism>
<keyword evidence="1" id="KW-0449">Lipoprotein</keyword>
<dbReference type="Proteomes" id="UP001212263">
    <property type="component" value="Unassembled WGS sequence"/>
</dbReference>
<accession>A0AAW6FM50</accession>
<evidence type="ECO:0000313" key="1">
    <source>
        <dbReference type="EMBL" id="MDB9224816.1"/>
    </source>
</evidence>
<name>A0AAW6FM50_9BACT</name>
<comment type="caution">
    <text evidence="1">The sequence shown here is derived from an EMBL/GenBank/DDBJ whole genome shotgun (WGS) entry which is preliminary data.</text>
</comment>
<gene>
    <name evidence="1" type="ORF">PN645_17705</name>
</gene>